<accession>A0AAD1YLC7</accession>
<evidence type="ECO:0000313" key="2">
    <source>
        <dbReference type="Proteomes" id="UP001189143"/>
    </source>
</evidence>
<proteinExistence type="predicted"/>
<dbReference type="Proteomes" id="UP001189143">
    <property type="component" value="Unassembled WGS sequence"/>
</dbReference>
<gene>
    <name evidence="1" type="ORF">CNEO2_900004</name>
</gene>
<sequence length="201" mass="22980">MISEERIMNDNLEDLFELISNKFIKVEGIEDEVENVFKTFVYPQNVDIIDDLINQLQYQFNFSGMEFIQLIVSDRNQLNEKIKDNKILNLINILDRKYGYLIKKNLVSKNKPFMFTELQVNVEPSSSVHTLKIKRADGEKFECDITADGLLNLAGAVSGGINLALNTGIFNLNSVIIENYQNNTENVNEIIDRIISNNVGK</sequence>
<organism evidence="1 2">
    <name type="scientific">Clostridium neonatale</name>
    <dbReference type="NCBI Taxonomy" id="137838"/>
    <lineage>
        <taxon>Bacteria</taxon>
        <taxon>Bacillati</taxon>
        <taxon>Bacillota</taxon>
        <taxon>Clostridia</taxon>
        <taxon>Eubacteriales</taxon>
        <taxon>Clostridiaceae</taxon>
        <taxon>Clostridium</taxon>
    </lineage>
</organism>
<name>A0AAD1YLC7_9CLOT</name>
<reference evidence="1" key="1">
    <citation type="submission" date="2022-10" db="EMBL/GenBank/DDBJ databases">
        <authorList>
            <person name="Aires J."/>
            <person name="Mesa V."/>
        </authorList>
    </citation>
    <scope>NUCLEOTIDE SEQUENCE</scope>
    <source>
        <strain evidence="1">Clostridium neonatale JD116</strain>
    </source>
</reference>
<protein>
    <submittedName>
        <fullName evidence="1">Uncharacterized protein</fullName>
    </submittedName>
</protein>
<dbReference type="EMBL" id="CAMTCP010000293">
    <property type="protein sequence ID" value="CAI3693845.1"/>
    <property type="molecule type" value="Genomic_DNA"/>
</dbReference>
<comment type="caution">
    <text evidence="1">The sequence shown here is derived from an EMBL/GenBank/DDBJ whole genome shotgun (WGS) entry which is preliminary data.</text>
</comment>
<dbReference type="AlphaFoldDB" id="A0AAD1YLC7"/>
<evidence type="ECO:0000313" key="1">
    <source>
        <dbReference type="EMBL" id="CAI3693845.1"/>
    </source>
</evidence>